<evidence type="ECO:0000256" key="1">
    <source>
        <dbReference type="SAM" id="SignalP"/>
    </source>
</evidence>
<dbReference type="AlphaFoldDB" id="A0AAD7UX33"/>
<reference evidence="2 3" key="1">
    <citation type="submission" date="2023-03" db="EMBL/GenBank/DDBJ databases">
        <title>Genome sequence of Lichtheimia ornata CBS 291.66.</title>
        <authorList>
            <person name="Mohabir J.T."/>
            <person name="Shea T.P."/>
            <person name="Kurbessoian T."/>
            <person name="Berby B."/>
            <person name="Fontaine J."/>
            <person name="Livny J."/>
            <person name="Gnirke A."/>
            <person name="Stajich J.E."/>
            <person name="Cuomo C.A."/>
        </authorList>
    </citation>
    <scope>NUCLEOTIDE SEQUENCE [LARGE SCALE GENOMIC DNA]</scope>
    <source>
        <strain evidence="2">CBS 291.66</strain>
    </source>
</reference>
<dbReference type="EMBL" id="JARTCD010000059">
    <property type="protein sequence ID" value="KAJ8654556.1"/>
    <property type="molecule type" value="Genomic_DNA"/>
</dbReference>
<dbReference type="GeneID" id="83217143"/>
<protein>
    <submittedName>
        <fullName evidence="2">Uncharacterized protein</fullName>
    </submittedName>
</protein>
<proteinExistence type="predicted"/>
<dbReference type="PROSITE" id="PS51257">
    <property type="entry name" value="PROKAR_LIPOPROTEIN"/>
    <property type="match status" value="1"/>
</dbReference>
<name>A0AAD7UX33_9FUNG</name>
<evidence type="ECO:0000313" key="2">
    <source>
        <dbReference type="EMBL" id="KAJ8654556.1"/>
    </source>
</evidence>
<evidence type="ECO:0000313" key="3">
    <source>
        <dbReference type="Proteomes" id="UP001234581"/>
    </source>
</evidence>
<dbReference type="Proteomes" id="UP001234581">
    <property type="component" value="Unassembled WGS sequence"/>
</dbReference>
<keyword evidence="3" id="KW-1185">Reference proteome</keyword>
<organism evidence="2 3">
    <name type="scientific">Lichtheimia ornata</name>
    <dbReference type="NCBI Taxonomy" id="688661"/>
    <lineage>
        <taxon>Eukaryota</taxon>
        <taxon>Fungi</taxon>
        <taxon>Fungi incertae sedis</taxon>
        <taxon>Mucoromycota</taxon>
        <taxon>Mucoromycotina</taxon>
        <taxon>Mucoromycetes</taxon>
        <taxon>Mucorales</taxon>
        <taxon>Lichtheimiaceae</taxon>
        <taxon>Lichtheimia</taxon>
    </lineage>
</organism>
<keyword evidence="1" id="KW-0732">Signal</keyword>
<dbReference type="RefSeq" id="XP_058339470.1">
    <property type="nucleotide sequence ID" value="XM_058489724.1"/>
</dbReference>
<accession>A0AAD7UX33</accession>
<sequence length="118" mass="12995">MKIIHPILVAIGLLSAVVSCSQNKECQTLKLVSKCGNEPCTYKVDATGPFISDHLKQTVTNIYKRSCVSPPDPSICSKYNGLDETGCLRNQCSFLVKTTEPFGGKPVRYDFYCDSILI</sequence>
<comment type="caution">
    <text evidence="2">The sequence shown here is derived from an EMBL/GenBank/DDBJ whole genome shotgun (WGS) entry which is preliminary data.</text>
</comment>
<feature type="signal peptide" evidence="1">
    <location>
        <begin position="1"/>
        <end position="20"/>
    </location>
</feature>
<gene>
    <name evidence="2" type="ORF">O0I10_009738</name>
</gene>
<feature type="chain" id="PRO_5042057079" evidence="1">
    <location>
        <begin position="21"/>
        <end position="118"/>
    </location>
</feature>